<name>A0ABT5UHA4_9GAMM</name>
<comment type="caution">
    <text evidence="1">The sequence shown here is derived from an EMBL/GenBank/DDBJ whole genome shotgun (WGS) entry which is preliminary data.</text>
</comment>
<organism evidence="1 2">
    <name type="scientific">Spartinivicinus poritis</name>
    <dbReference type="NCBI Taxonomy" id="2994640"/>
    <lineage>
        <taxon>Bacteria</taxon>
        <taxon>Pseudomonadati</taxon>
        <taxon>Pseudomonadota</taxon>
        <taxon>Gammaproteobacteria</taxon>
        <taxon>Oceanospirillales</taxon>
        <taxon>Zooshikellaceae</taxon>
        <taxon>Spartinivicinus</taxon>
    </lineage>
</organism>
<evidence type="ECO:0000313" key="1">
    <source>
        <dbReference type="EMBL" id="MDE1465772.1"/>
    </source>
</evidence>
<dbReference type="RefSeq" id="WP_274692076.1">
    <property type="nucleotide sequence ID" value="NZ_JAPMOU010000084.1"/>
</dbReference>
<accession>A0ABT5UHA4</accession>
<keyword evidence="2" id="KW-1185">Reference proteome</keyword>
<protein>
    <submittedName>
        <fullName evidence="1">Uncharacterized protein</fullName>
    </submittedName>
</protein>
<sequence>MSIDGFTESYIEAGFGLPFIRQLRALEYCSVKEFSGDIKIPDYFKVESICGYTSYEELAAVGNTFCLISLHTSLILHLKQSQ</sequence>
<dbReference type="Proteomes" id="UP001528823">
    <property type="component" value="Unassembled WGS sequence"/>
</dbReference>
<gene>
    <name evidence="1" type="ORF">ORQ98_27790</name>
</gene>
<proteinExistence type="predicted"/>
<dbReference type="EMBL" id="JAPMOU010000084">
    <property type="protein sequence ID" value="MDE1465772.1"/>
    <property type="molecule type" value="Genomic_DNA"/>
</dbReference>
<reference evidence="1 2" key="1">
    <citation type="submission" date="2022-11" db="EMBL/GenBank/DDBJ databases">
        <title>Spartinivicinus poritis sp. nov., isolated from scleractinian coral Porites lutea.</title>
        <authorList>
            <person name="Zhang G."/>
            <person name="Cai L."/>
            <person name="Wei Q."/>
        </authorList>
    </citation>
    <scope>NUCLEOTIDE SEQUENCE [LARGE SCALE GENOMIC DNA]</scope>
    <source>
        <strain evidence="1 2">A2-2</strain>
    </source>
</reference>
<evidence type="ECO:0000313" key="2">
    <source>
        <dbReference type="Proteomes" id="UP001528823"/>
    </source>
</evidence>